<evidence type="ECO:0000313" key="3">
    <source>
        <dbReference type="Proteomes" id="UP001519343"/>
    </source>
</evidence>
<dbReference type="EMBL" id="JAGGKT010000007">
    <property type="protein sequence ID" value="MBP1932714.1"/>
    <property type="molecule type" value="Genomic_DNA"/>
</dbReference>
<evidence type="ECO:0000313" key="2">
    <source>
        <dbReference type="EMBL" id="MBP1932714.1"/>
    </source>
</evidence>
<dbReference type="Gene3D" id="3.30.499.10">
    <property type="entry name" value="Aconitase, domain 3"/>
    <property type="match status" value="1"/>
</dbReference>
<sequence length="231" mass="25668">MNVLERVFARAAKRQSVQPGEFVKLEPDWVLGYKDSFLYAMESFQKEGFEQVIKPERIRLALDLHSPDTFILSFCRRYGIRPCALQEDPLKFIRDQGQQKMSGLFIAGGGWEVCQYGAYGAAAILIPPQKMGNLLGVGSLEMNIPEMFFIELSASSKQRQSLAAWAEQITHQFGVDGLSGLGVILGGSAFKSMNWEDMKAIIRLLYEVGAVVAVVSPQGPMGQVEKVIKMK</sequence>
<keyword evidence="3" id="KW-1185">Reference proteome</keyword>
<accession>A0ABS4GR22</accession>
<reference evidence="2 3" key="1">
    <citation type="submission" date="2021-03" db="EMBL/GenBank/DDBJ databases">
        <title>Genomic Encyclopedia of Type Strains, Phase IV (KMG-IV): sequencing the most valuable type-strain genomes for metagenomic binning, comparative biology and taxonomic classification.</title>
        <authorList>
            <person name="Goeker M."/>
        </authorList>
    </citation>
    <scope>NUCLEOTIDE SEQUENCE [LARGE SCALE GENOMIC DNA]</scope>
    <source>
        <strain evidence="2 3">DSM 24738</strain>
    </source>
</reference>
<comment type="caution">
    <text evidence="2">The sequence shown here is derived from an EMBL/GenBank/DDBJ whole genome shotgun (WGS) entry which is preliminary data.</text>
</comment>
<gene>
    <name evidence="2" type="ORF">J2Z37_002722</name>
</gene>
<dbReference type="Proteomes" id="UP001519343">
    <property type="component" value="Unassembled WGS sequence"/>
</dbReference>
<proteinExistence type="predicted"/>
<dbReference type="InterPro" id="IPR015931">
    <property type="entry name" value="Acnase/IPM_dHydase_lsu_aba_1/3"/>
</dbReference>
<organism evidence="2 3">
    <name type="scientific">Ammoniphilus resinae</name>
    <dbReference type="NCBI Taxonomy" id="861532"/>
    <lineage>
        <taxon>Bacteria</taxon>
        <taxon>Bacillati</taxon>
        <taxon>Bacillota</taxon>
        <taxon>Bacilli</taxon>
        <taxon>Bacillales</taxon>
        <taxon>Paenibacillaceae</taxon>
        <taxon>Aneurinibacillus group</taxon>
        <taxon>Ammoniphilus</taxon>
    </lineage>
</organism>
<dbReference type="RefSeq" id="WP_209810742.1">
    <property type="nucleotide sequence ID" value="NZ_JAGGKT010000007.1"/>
</dbReference>
<name>A0ABS4GR22_9BACL</name>
<protein>
    <submittedName>
        <fullName evidence="2">Homoaconitase/3-isopropylmalate dehydratase large subunit</fullName>
    </submittedName>
</protein>
<evidence type="ECO:0000256" key="1">
    <source>
        <dbReference type="ARBA" id="ARBA00023004"/>
    </source>
</evidence>
<keyword evidence="1" id="KW-0408">Iron</keyword>